<dbReference type="AlphaFoldDB" id="A0A1Y5TDP2"/>
<gene>
    <name evidence="1" type="ORF">ROA7023_02736</name>
</gene>
<sequence>MFWMRWLMRMRKWRERPPSAQRVKLVLGLIALLVAIAAVERWVGWPDWATLQPTGPRSGRF</sequence>
<name>A0A1Y5TDP2_9RHOB</name>
<proteinExistence type="predicted"/>
<evidence type="ECO:0000313" key="2">
    <source>
        <dbReference type="Proteomes" id="UP000193900"/>
    </source>
</evidence>
<dbReference type="Proteomes" id="UP000193900">
    <property type="component" value="Unassembled WGS sequence"/>
</dbReference>
<evidence type="ECO:0000313" key="1">
    <source>
        <dbReference type="EMBL" id="SLN59574.1"/>
    </source>
</evidence>
<protein>
    <submittedName>
        <fullName evidence="1">Uncharacterized protein</fullName>
    </submittedName>
</protein>
<dbReference type="EMBL" id="FWFZ01000014">
    <property type="protein sequence ID" value="SLN59574.1"/>
    <property type="molecule type" value="Genomic_DNA"/>
</dbReference>
<reference evidence="1 2" key="1">
    <citation type="submission" date="2017-03" db="EMBL/GenBank/DDBJ databases">
        <authorList>
            <person name="Afonso C.L."/>
            <person name="Miller P.J."/>
            <person name="Scott M.A."/>
            <person name="Spackman E."/>
            <person name="Goraichik I."/>
            <person name="Dimitrov K.M."/>
            <person name="Suarez D.L."/>
            <person name="Swayne D.E."/>
        </authorList>
    </citation>
    <scope>NUCLEOTIDE SEQUENCE [LARGE SCALE GENOMIC DNA]</scope>
    <source>
        <strain evidence="1 2">CECT 7023</strain>
    </source>
</reference>
<organism evidence="1 2">
    <name type="scientific">Roseisalinus antarcticus</name>
    <dbReference type="NCBI Taxonomy" id="254357"/>
    <lineage>
        <taxon>Bacteria</taxon>
        <taxon>Pseudomonadati</taxon>
        <taxon>Pseudomonadota</taxon>
        <taxon>Alphaproteobacteria</taxon>
        <taxon>Rhodobacterales</taxon>
        <taxon>Roseobacteraceae</taxon>
        <taxon>Roseisalinus</taxon>
    </lineage>
</organism>
<dbReference type="RefSeq" id="WP_085879566.1">
    <property type="nucleotide sequence ID" value="NZ_FWFZ01000014.1"/>
</dbReference>
<accession>A0A1Y5TDP2</accession>
<keyword evidence="2" id="KW-1185">Reference proteome</keyword>